<evidence type="ECO:0000313" key="6">
    <source>
        <dbReference type="Proteomes" id="UP000199516"/>
    </source>
</evidence>
<dbReference type="Pfam" id="PF01757">
    <property type="entry name" value="Acyl_transf_3"/>
    <property type="match status" value="1"/>
</dbReference>
<feature type="transmembrane region" description="Helical" evidence="3">
    <location>
        <begin position="111"/>
        <end position="128"/>
    </location>
</feature>
<dbReference type="STRING" id="930128.SAMN05192532_11224"/>
<name>A0A1I2FJ93_9BACI</name>
<dbReference type="AlphaFoldDB" id="A0A1I2FJ93"/>
<feature type="transmembrane region" description="Helical" evidence="3">
    <location>
        <begin position="81"/>
        <end position="99"/>
    </location>
</feature>
<organism evidence="5 6">
    <name type="scientific">Alteribacillus iranensis</name>
    <dbReference type="NCBI Taxonomy" id="930128"/>
    <lineage>
        <taxon>Bacteria</taxon>
        <taxon>Bacillati</taxon>
        <taxon>Bacillota</taxon>
        <taxon>Bacilli</taxon>
        <taxon>Bacillales</taxon>
        <taxon>Bacillaceae</taxon>
        <taxon>Alteribacillus</taxon>
    </lineage>
</organism>
<dbReference type="EMBL" id="FONT01000012">
    <property type="protein sequence ID" value="SFF04596.1"/>
    <property type="molecule type" value="Genomic_DNA"/>
</dbReference>
<feature type="transmembrane region" description="Helical" evidence="3">
    <location>
        <begin position="12"/>
        <end position="32"/>
    </location>
</feature>
<feature type="transmembrane region" description="Helical" evidence="3">
    <location>
        <begin position="133"/>
        <end position="150"/>
    </location>
</feature>
<keyword evidence="3" id="KW-1133">Transmembrane helix</keyword>
<evidence type="ECO:0000256" key="1">
    <source>
        <dbReference type="ARBA" id="ARBA00004370"/>
    </source>
</evidence>
<feature type="transmembrane region" description="Helical" evidence="3">
    <location>
        <begin position="156"/>
        <end position="175"/>
    </location>
</feature>
<gene>
    <name evidence="5" type="ORF">SAMN05192532_11224</name>
</gene>
<keyword evidence="3" id="KW-0472">Membrane</keyword>
<feature type="transmembrane region" description="Helical" evidence="3">
    <location>
        <begin position="44"/>
        <end position="65"/>
    </location>
</feature>
<dbReference type="RefSeq" id="WP_177194851.1">
    <property type="nucleotide sequence ID" value="NZ_FONT01000012.1"/>
</dbReference>
<accession>A0A1I2FJ93</accession>
<evidence type="ECO:0000256" key="3">
    <source>
        <dbReference type="SAM" id="Phobius"/>
    </source>
</evidence>
<comment type="similarity">
    <text evidence="2">Belongs to the acyltransferase 3 family.</text>
</comment>
<keyword evidence="3" id="KW-0812">Transmembrane</keyword>
<dbReference type="GO" id="GO:0016747">
    <property type="term" value="F:acyltransferase activity, transferring groups other than amino-acyl groups"/>
    <property type="evidence" value="ECO:0007669"/>
    <property type="project" value="InterPro"/>
</dbReference>
<sequence length="347" mass="40331">MTTTQPLSPQRDYFFDNAKILLMILVVISHAIRPLNDSQQISNALYLLLFSFHMPLFLFISGYFAKKAVASKKWVQPLQKLLIPYLVFQVIYTFYYSFISGDKLEFHLLQPHWSLWFLLTLCSFYFIIHFFKFSPYFLIPAVLIGIFIGYTQAGAWLSISRTLVFFPFFLAGYYLQRRHFQFLFHSWLKVPAGLVLVLCSIGLYVYSGDIPAELFYGSKSYEVMGFHGWEAGFFRLLAYTLTIVVSLAFLVLVPKEKLTISKYAQNTLYVYLLHGFLFRYLRETSFYSAIDSGFELLLLILGSVIFTFLLSSAIVKKMTQPLIEPLDVIKKKRMRRLSQKNEPSKAS</sequence>
<evidence type="ECO:0000259" key="4">
    <source>
        <dbReference type="Pfam" id="PF01757"/>
    </source>
</evidence>
<feature type="transmembrane region" description="Helical" evidence="3">
    <location>
        <begin position="263"/>
        <end position="281"/>
    </location>
</feature>
<feature type="transmembrane region" description="Helical" evidence="3">
    <location>
        <begin position="187"/>
        <end position="206"/>
    </location>
</feature>
<feature type="transmembrane region" description="Helical" evidence="3">
    <location>
        <begin position="293"/>
        <end position="315"/>
    </location>
</feature>
<feature type="domain" description="Acyltransferase 3" evidence="4">
    <location>
        <begin position="13"/>
        <end position="314"/>
    </location>
</feature>
<evidence type="ECO:0000256" key="2">
    <source>
        <dbReference type="ARBA" id="ARBA00007400"/>
    </source>
</evidence>
<dbReference type="PANTHER" id="PTHR37312:SF1">
    <property type="entry name" value="MEMBRANE-BOUND ACYLTRANSFERASE YKRP-RELATED"/>
    <property type="match status" value="1"/>
</dbReference>
<dbReference type="PANTHER" id="PTHR37312">
    <property type="entry name" value="MEMBRANE-BOUND ACYLTRANSFERASE YKRP-RELATED"/>
    <property type="match status" value="1"/>
</dbReference>
<comment type="subcellular location">
    <subcellularLocation>
        <location evidence="1">Membrane</location>
    </subcellularLocation>
</comment>
<reference evidence="5 6" key="1">
    <citation type="submission" date="2016-10" db="EMBL/GenBank/DDBJ databases">
        <authorList>
            <person name="de Groot N.N."/>
        </authorList>
    </citation>
    <scope>NUCLEOTIDE SEQUENCE [LARGE SCALE GENOMIC DNA]</scope>
    <source>
        <strain evidence="5 6">DSM 23995</strain>
    </source>
</reference>
<protein>
    <submittedName>
        <fullName evidence="5">Fucose 4-O-acetylase</fullName>
    </submittedName>
</protein>
<dbReference type="InterPro" id="IPR002656">
    <property type="entry name" value="Acyl_transf_3_dom"/>
</dbReference>
<keyword evidence="6" id="KW-1185">Reference proteome</keyword>
<feature type="transmembrane region" description="Helical" evidence="3">
    <location>
        <begin position="226"/>
        <end position="251"/>
    </location>
</feature>
<dbReference type="Proteomes" id="UP000199516">
    <property type="component" value="Unassembled WGS sequence"/>
</dbReference>
<dbReference type="InterPro" id="IPR052734">
    <property type="entry name" value="Nod_factor_acetyltransferase"/>
</dbReference>
<evidence type="ECO:0000313" key="5">
    <source>
        <dbReference type="EMBL" id="SFF04596.1"/>
    </source>
</evidence>
<proteinExistence type="inferred from homology"/>